<protein>
    <submittedName>
        <fullName evidence="2">Uncharacterized protein</fullName>
    </submittedName>
</protein>
<dbReference type="GeneID" id="59262200"/>
<reference evidence="2 3" key="1">
    <citation type="journal article" date="2020" name="Phytopathology">
        <title>A high-quality genome resource of Botrytis fragariae, a new and rapidly spreading fungal pathogen causing strawberry gray mold in the U.S.A.</title>
        <authorList>
            <person name="Wu Y."/>
            <person name="Saski C.A."/>
            <person name="Schnabel G."/>
            <person name="Xiao S."/>
            <person name="Hu M."/>
        </authorList>
    </citation>
    <scope>NUCLEOTIDE SEQUENCE [LARGE SCALE GENOMIC DNA]</scope>
    <source>
        <strain evidence="2 3">BVB16</strain>
    </source>
</reference>
<name>A0A8H6EHX4_9HELO</name>
<keyword evidence="3" id="KW-1185">Reference proteome</keyword>
<dbReference type="EMBL" id="JABFCT010000009">
    <property type="protein sequence ID" value="KAF5872868.1"/>
    <property type="molecule type" value="Genomic_DNA"/>
</dbReference>
<dbReference type="Proteomes" id="UP000531561">
    <property type="component" value="Unassembled WGS sequence"/>
</dbReference>
<comment type="caution">
    <text evidence="2">The sequence shown here is derived from an EMBL/GenBank/DDBJ whole genome shotgun (WGS) entry which is preliminary data.</text>
</comment>
<feature type="region of interest" description="Disordered" evidence="1">
    <location>
        <begin position="54"/>
        <end position="82"/>
    </location>
</feature>
<evidence type="ECO:0000313" key="3">
    <source>
        <dbReference type="Proteomes" id="UP000531561"/>
    </source>
</evidence>
<organism evidence="2 3">
    <name type="scientific">Botrytis fragariae</name>
    <dbReference type="NCBI Taxonomy" id="1964551"/>
    <lineage>
        <taxon>Eukaryota</taxon>
        <taxon>Fungi</taxon>
        <taxon>Dikarya</taxon>
        <taxon>Ascomycota</taxon>
        <taxon>Pezizomycotina</taxon>
        <taxon>Leotiomycetes</taxon>
        <taxon>Helotiales</taxon>
        <taxon>Sclerotiniaceae</taxon>
        <taxon>Botrytis</taxon>
    </lineage>
</organism>
<proteinExistence type="predicted"/>
<gene>
    <name evidence="2" type="ORF">Bfra_008144</name>
</gene>
<sequence>MYDVEEGRGNELRCNRTLFFDSSQGQGQGQKEATRGASLRHMIEKIKFIHRSKISGLKKKPQEGQAAGLKEEEQEEAEDYNG</sequence>
<evidence type="ECO:0000313" key="2">
    <source>
        <dbReference type="EMBL" id="KAF5872868.1"/>
    </source>
</evidence>
<evidence type="ECO:0000256" key="1">
    <source>
        <dbReference type="SAM" id="MobiDB-lite"/>
    </source>
</evidence>
<dbReference type="AlphaFoldDB" id="A0A8H6EHX4"/>
<dbReference type="RefSeq" id="XP_037191814.1">
    <property type="nucleotide sequence ID" value="XM_037338508.1"/>
</dbReference>
<accession>A0A8H6EHX4</accession>
<feature type="compositionally biased region" description="Acidic residues" evidence="1">
    <location>
        <begin position="72"/>
        <end position="82"/>
    </location>
</feature>